<organism evidence="8 9">
    <name type="scientific">Chryseobacterium caseinilyticum</name>
    <dbReference type="NCBI Taxonomy" id="2771428"/>
    <lineage>
        <taxon>Bacteria</taxon>
        <taxon>Pseudomonadati</taxon>
        <taxon>Bacteroidota</taxon>
        <taxon>Flavobacteriia</taxon>
        <taxon>Flavobacteriales</taxon>
        <taxon>Weeksellaceae</taxon>
        <taxon>Chryseobacterium group</taxon>
        <taxon>Chryseobacterium</taxon>
    </lineage>
</organism>
<feature type="domain" description="Peptidase S9A N-terminal" evidence="7">
    <location>
        <begin position="23"/>
        <end position="426"/>
    </location>
</feature>
<keyword evidence="5" id="KW-0720">Serine protease</keyword>
<dbReference type="InterPro" id="IPR002470">
    <property type="entry name" value="Peptidase_S9A"/>
</dbReference>
<dbReference type="Proteomes" id="UP000637299">
    <property type="component" value="Unassembled WGS sequence"/>
</dbReference>
<comment type="caution">
    <text evidence="8">The sequence shown here is derived from an EMBL/GenBank/DDBJ whole genome shotgun (WGS) entry which is preliminary data.</text>
</comment>
<evidence type="ECO:0000259" key="6">
    <source>
        <dbReference type="Pfam" id="PF00326"/>
    </source>
</evidence>
<evidence type="ECO:0000256" key="1">
    <source>
        <dbReference type="ARBA" id="ARBA00001070"/>
    </source>
</evidence>
<proteinExistence type="predicted"/>
<keyword evidence="4" id="KW-0378">Hydrolase</keyword>
<reference evidence="8 9" key="1">
    <citation type="submission" date="2020-09" db="EMBL/GenBank/DDBJ databases">
        <title>Genome seq and assembly of Chryseobacterium sp.</title>
        <authorList>
            <person name="Chhetri G."/>
        </authorList>
    </citation>
    <scope>NUCLEOTIDE SEQUENCE [LARGE SCALE GENOMIC DNA]</scope>
    <source>
        <strain evidence="8 9">GCR10</strain>
    </source>
</reference>
<evidence type="ECO:0000256" key="5">
    <source>
        <dbReference type="ARBA" id="ARBA00022825"/>
    </source>
</evidence>
<dbReference type="SUPFAM" id="SSF53474">
    <property type="entry name" value="alpha/beta-Hydrolases"/>
    <property type="match status" value="1"/>
</dbReference>
<dbReference type="PRINTS" id="PR00862">
    <property type="entry name" value="PROLIGOPTASE"/>
</dbReference>
<dbReference type="Gene3D" id="2.130.10.120">
    <property type="entry name" value="Prolyl oligopeptidase, N-terminal domain"/>
    <property type="match status" value="1"/>
</dbReference>
<dbReference type="Pfam" id="PF00326">
    <property type="entry name" value="Peptidase_S9"/>
    <property type="match status" value="1"/>
</dbReference>
<dbReference type="PANTHER" id="PTHR42881:SF2">
    <property type="entry name" value="PROLYL ENDOPEPTIDASE"/>
    <property type="match status" value="1"/>
</dbReference>
<keyword evidence="3" id="KW-0645">Protease</keyword>
<evidence type="ECO:0000313" key="8">
    <source>
        <dbReference type="EMBL" id="MBD8082168.1"/>
    </source>
</evidence>
<dbReference type="EC" id="3.4.21.26" evidence="2"/>
<evidence type="ECO:0000256" key="4">
    <source>
        <dbReference type="ARBA" id="ARBA00022801"/>
    </source>
</evidence>
<evidence type="ECO:0000259" key="7">
    <source>
        <dbReference type="Pfam" id="PF02897"/>
    </source>
</evidence>
<keyword evidence="9" id="KW-1185">Reference proteome</keyword>
<dbReference type="InterPro" id="IPR001375">
    <property type="entry name" value="Peptidase_S9_cat"/>
</dbReference>
<dbReference type="InterPro" id="IPR051167">
    <property type="entry name" value="Prolyl_oligopep/macrocyclase"/>
</dbReference>
<dbReference type="RefSeq" id="WP_191735823.1">
    <property type="nucleotide sequence ID" value="NZ_JACYFS010000001.1"/>
</dbReference>
<comment type="catalytic activity">
    <reaction evidence="1">
        <text>Hydrolysis of Pro-|-Xaa &gt;&gt; Ala-|-Xaa in oligopeptides.</text>
        <dbReference type="EC" id="3.4.21.26"/>
    </reaction>
</comment>
<evidence type="ECO:0000313" key="9">
    <source>
        <dbReference type="Proteomes" id="UP000637299"/>
    </source>
</evidence>
<dbReference type="InterPro" id="IPR023302">
    <property type="entry name" value="Pept_S9A_N"/>
</dbReference>
<evidence type="ECO:0000256" key="3">
    <source>
        <dbReference type="ARBA" id="ARBA00022670"/>
    </source>
</evidence>
<dbReference type="Pfam" id="PF02897">
    <property type="entry name" value="Peptidase_S9_N"/>
    <property type="match status" value="1"/>
</dbReference>
<dbReference type="SUPFAM" id="SSF50993">
    <property type="entry name" value="Peptidase/esterase 'gauge' domain"/>
    <property type="match status" value="1"/>
</dbReference>
<dbReference type="EMBL" id="JACYFS010000001">
    <property type="protein sequence ID" value="MBD8082168.1"/>
    <property type="molecule type" value="Genomic_DNA"/>
</dbReference>
<dbReference type="InterPro" id="IPR029058">
    <property type="entry name" value="AB_hydrolase_fold"/>
</dbReference>
<sequence length="714" mass="80923">MKKSITLGVLLLSVWSFGQYKYPETKKELVSDTYFGKKVEDSYRWLEDIKDPKVLDWFKGQENFTNAQLSKIPNQNKIIQELKELDKIIAVKYIPVAIEGGKYFYKKRLPDESVLKLYYRQGKNGKEVLLFDPQNYIAGKVMDYAVSVSHDGSRLVFNLSEVGSELGDVKIMDVATGKFLPDVIPHSNGGFVDGSNTEIMYGEAKSYDTHDPEVWLNSKTKLHVLGTENSQDLLLASSKKYPELNILPSEYPDMYISKNSPYIFLSKATVENYKEMFYAPASELKKERINWKPFCTKKDEIWNFFVKGDDVYLLTTKGNSKFRLVKTSLSKPDFTTAKEVASGDKEWKLSSVTQSKDYLVYFKTKNELVVEPFYYDLKTGKTTKIETPLKGNVEATALSKNSNELTLINVGWNLPINFYTYDVDSKNFSKGPFSMDINFPNLENIVFEEVEVPSHDGAMVPLSIMYDKTKLKKDGSNIAFMQGYGAYGMSSTPYFSTRYLPLLNRGVVLAFAHIRGGGEKGRDWYLAGKKVTKPNTWKDFNACAEYLIKNKYSSSDKFGISGASAGGILIGRAITERPDLYKVAIPKVGCLNALRMEFSPNGPGNIPEFGTVKDETEFKALWEMDAFHHIEKGTKYPAQLITTGFNDSRVESYIPAKFAAKMQDENASKNPVLLYVDYKAGHFGGSTVDEQFVQVAREYSFMLWQCGDKDFQMK</sequence>
<protein>
    <recommendedName>
        <fullName evidence="2">prolyl oligopeptidase</fullName>
        <ecNumber evidence="2">3.4.21.26</ecNumber>
    </recommendedName>
</protein>
<dbReference type="PANTHER" id="PTHR42881">
    <property type="entry name" value="PROLYL ENDOPEPTIDASE"/>
    <property type="match status" value="1"/>
</dbReference>
<feature type="domain" description="Peptidase S9 prolyl oligopeptidase catalytic" evidence="6">
    <location>
        <begin position="494"/>
        <end position="707"/>
    </location>
</feature>
<dbReference type="Gene3D" id="3.40.50.1820">
    <property type="entry name" value="alpha/beta hydrolase"/>
    <property type="match status" value="1"/>
</dbReference>
<evidence type="ECO:0000256" key="2">
    <source>
        <dbReference type="ARBA" id="ARBA00011897"/>
    </source>
</evidence>
<name>A0ABR8ZBE2_9FLAO</name>
<accession>A0ABR8ZBE2</accession>
<gene>
    <name evidence="8" type="ORF">IC610_06970</name>
</gene>